<reference evidence="2" key="2">
    <citation type="submission" date="2021-04" db="EMBL/GenBank/DDBJ databases">
        <authorList>
            <person name="Gilroy R."/>
        </authorList>
    </citation>
    <scope>NUCLEOTIDE SEQUENCE</scope>
    <source>
        <strain evidence="2">Gambia15-2214</strain>
    </source>
</reference>
<evidence type="ECO:0000313" key="2">
    <source>
        <dbReference type="EMBL" id="MBU3850570.1"/>
    </source>
</evidence>
<gene>
    <name evidence="2" type="ORF">IAA16_08395</name>
</gene>
<dbReference type="PANTHER" id="PTHR42663">
    <property type="entry name" value="HYDROLASE C777.06C-RELATED-RELATED"/>
    <property type="match status" value="1"/>
</dbReference>
<comment type="caution">
    <text evidence="2">The sequence shown here is derived from an EMBL/GenBank/DDBJ whole genome shotgun (WGS) entry which is preliminary data.</text>
</comment>
<reference evidence="2" key="1">
    <citation type="journal article" date="2021" name="PeerJ">
        <title>Extensive microbial diversity within the chicken gut microbiome revealed by metagenomics and culture.</title>
        <authorList>
            <person name="Gilroy R."/>
            <person name="Ravi A."/>
            <person name="Getino M."/>
            <person name="Pursley I."/>
            <person name="Horton D.L."/>
            <person name="Alikhan N.F."/>
            <person name="Baker D."/>
            <person name="Gharbi K."/>
            <person name="Hall N."/>
            <person name="Watson M."/>
            <person name="Adriaenssens E.M."/>
            <person name="Foster-Nyarko E."/>
            <person name="Jarju S."/>
            <person name="Secka A."/>
            <person name="Antonio M."/>
            <person name="Oren A."/>
            <person name="Chaudhuri R.R."/>
            <person name="La Ragione R."/>
            <person name="Hildebrand F."/>
            <person name="Pallen M.J."/>
        </authorList>
    </citation>
    <scope>NUCLEOTIDE SEQUENCE</scope>
    <source>
        <strain evidence="2">Gambia15-2214</strain>
    </source>
</reference>
<dbReference type="CDD" id="cd07715">
    <property type="entry name" value="TaR3-like_MBL-fold"/>
    <property type="match status" value="1"/>
</dbReference>
<proteinExistence type="predicted"/>
<evidence type="ECO:0000259" key="1">
    <source>
        <dbReference type="SMART" id="SM00849"/>
    </source>
</evidence>
<dbReference type="EMBL" id="JAHLFV010000194">
    <property type="protein sequence ID" value="MBU3850570.1"/>
    <property type="molecule type" value="Genomic_DNA"/>
</dbReference>
<dbReference type="Gene3D" id="3.60.15.10">
    <property type="entry name" value="Ribonuclease Z/Hydroxyacylglutathione hydrolase-like"/>
    <property type="match status" value="1"/>
</dbReference>
<evidence type="ECO:0000313" key="3">
    <source>
        <dbReference type="Proteomes" id="UP000823914"/>
    </source>
</evidence>
<dbReference type="SUPFAM" id="SSF56281">
    <property type="entry name" value="Metallo-hydrolase/oxidoreductase"/>
    <property type="match status" value="1"/>
</dbReference>
<dbReference type="PANTHER" id="PTHR42663:SF4">
    <property type="entry name" value="SLL1036 PROTEIN"/>
    <property type="match status" value="1"/>
</dbReference>
<dbReference type="InterPro" id="IPR036866">
    <property type="entry name" value="RibonucZ/Hydroxyglut_hydro"/>
</dbReference>
<dbReference type="Pfam" id="PF12706">
    <property type="entry name" value="Lactamase_B_2"/>
    <property type="match status" value="1"/>
</dbReference>
<protein>
    <submittedName>
        <fullName evidence="2">MBL fold metallo-hydrolase</fullName>
    </submittedName>
</protein>
<dbReference type="InterPro" id="IPR001279">
    <property type="entry name" value="Metallo-B-lactamas"/>
</dbReference>
<organism evidence="2 3">
    <name type="scientific">Candidatus Treponema excrementipullorum</name>
    <dbReference type="NCBI Taxonomy" id="2838768"/>
    <lineage>
        <taxon>Bacteria</taxon>
        <taxon>Pseudomonadati</taxon>
        <taxon>Spirochaetota</taxon>
        <taxon>Spirochaetia</taxon>
        <taxon>Spirochaetales</taxon>
        <taxon>Treponemataceae</taxon>
        <taxon>Treponema</taxon>
    </lineage>
</organism>
<name>A0A9E2L2K6_9SPIR</name>
<dbReference type="SMART" id="SM00849">
    <property type="entry name" value="Lactamase_B"/>
    <property type="match status" value="1"/>
</dbReference>
<dbReference type="Proteomes" id="UP000823914">
    <property type="component" value="Unassembled WGS sequence"/>
</dbReference>
<feature type="domain" description="Metallo-beta-lactamase" evidence="1">
    <location>
        <begin position="61"/>
        <end position="249"/>
    </location>
</feature>
<dbReference type="AlphaFoldDB" id="A0A9E2L2K6"/>
<sequence length="313" mass="35702">MDVRFWGTRGSIPTPLTPQQVRAKIEAAVQRITPRDLESPDSRERFVASLPPFLFGTVGGNTSCVEVRDSAGNLCLLDAGTGIREYAKHGVPAQDNTYHILLSHFHWDHLQGLPFFDYAYRGDCKIIFYSHFPAARRLLVEQMKKPYFPVQFDTSFHADISFRCIVPGEPFQIGNMTIVSKKMSHPGNSYSYAFHENGKKVIYATDVELSDKDFAQTESNQRFFENTDAIILDSQYTVEEALYKENWGHSAFSYAVDFASQWDIGKLYLFHHEPTYDDKKIFSILQSAQWYAQYVAHTQTTLCLAQEGDGFSL</sequence>
<accession>A0A9E2L2K6</accession>